<keyword evidence="4" id="KW-1185">Reference proteome</keyword>
<reference evidence="3 4" key="1">
    <citation type="journal article" date="2019" name="Int. J. Syst. Evol. Microbiol.">
        <title>The Global Catalogue of Microorganisms (GCM) 10K type strain sequencing project: providing services to taxonomists for standard genome sequencing and annotation.</title>
        <authorList>
            <consortium name="The Broad Institute Genomics Platform"/>
            <consortium name="The Broad Institute Genome Sequencing Center for Infectious Disease"/>
            <person name="Wu L."/>
            <person name="Ma J."/>
        </authorList>
    </citation>
    <scope>NUCLEOTIDE SEQUENCE [LARGE SCALE GENOMIC DNA]</scope>
    <source>
        <strain evidence="3 4">JCM 14901</strain>
    </source>
</reference>
<protein>
    <submittedName>
        <fullName evidence="3">Uncharacterized protein</fullName>
    </submittedName>
</protein>
<feature type="transmembrane region" description="Helical" evidence="2">
    <location>
        <begin position="120"/>
        <end position="142"/>
    </location>
</feature>
<gene>
    <name evidence="3" type="ORF">GCM10009776_22970</name>
</gene>
<organism evidence="3 4">
    <name type="scientific">Microbacterium deminutum</name>
    <dbReference type="NCBI Taxonomy" id="344164"/>
    <lineage>
        <taxon>Bacteria</taxon>
        <taxon>Bacillati</taxon>
        <taxon>Actinomycetota</taxon>
        <taxon>Actinomycetes</taxon>
        <taxon>Micrococcales</taxon>
        <taxon>Microbacteriaceae</taxon>
        <taxon>Microbacterium</taxon>
    </lineage>
</organism>
<evidence type="ECO:0000256" key="1">
    <source>
        <dbReference type="SAM" id="MobiDB-lite"/>
    </source>
</evidence>
<comment type="caution">
    <text evidence="3">The sequence shown here is derived from an EMBL/GenBank/DDBJ whole genome shotgun (WGS) entry which is preliminary data.</text>
</comment>
<keyword evidence="2" id="KW-0472">Membrane</keyword>
<proteinExistence type="predicted"/>
<dbReference type="RefSeq" id="WP_344094715.1">
    <property type="nucleotide sequence ID" value="NZ_BAAAOG010000003.1"/>
</dbReference>
<evidence type="ECO:0000256" key="2">
    <source>
        <dbReference type="SAM" id="Phobius"/>
    </source>
</evidence>
<keyword evidence="2" id="KW-0812">Transmembrane</keyword>
<keyword evidence="2" id="KW-1133">Transmembrane helix</keyword>
<dbReference type="Proteomes" id="UP001499933">
    <property type="component" value="Unassembled WGS sequence"/>
</dbReference>
<evidence type="ECO:0000313" key="4">
    <source>
        <dbReference type="Proteomes" id="UP001499933"/>
    </source>
</evidence>
<name>A0ABN2QX79_9MICO</name>
<sequence length="272" mass="28503">MIASPGGSRELAALRQRAYGPDADIQDDPQALQRLNELEELARQPAVLPTLADADPKDASPSDAASTSVPRVETGVSSGAADAPSAEPLAGSRAVGERSGVGGGPATPAGRRPWWRSGPVWAVAAVSLVLGLVLGSAVMWLASPPVDAPDQTLALVGDSTDRSASWIGSLSSWGVDPSSVSKYESFDTLDVWVGETPQQARCLLLSHMGRIFTSSCAARGLEPLLDLTVSEGLPVHWERPMPAGTVIRFIARTDRVDVWVRHSPDSSSNAVP</sequence>
<evidence type="ECO:0000313" key="3">
    <source>
        <dbReference type="EMBL" id="GAA1959782.1"/>
    </source>
</evidence>
<accession>A0ABN2QX79</accession>
<dbReference type="EMBL" id="BAAAOG010000003">
    <property type="protein sequence ID" value="GAA1959782.1"/>
    <property type="molecule type" value="Genomic_DNA"/>
</dbReference>
<feature type="region of interest" description="Disordered" evidence="1">
    <location>
        <begin position="1"/>
        <end position="113"/>
    </location>
</feature>